<organism evidence="10 11">
    <name type="scientific">Streptomyces noursei</name>
    <name type="common">Streptomyces albulus</name>
    <dbReference type="NCBI Taxonomy" id="1971"/>
    <lineage>
        <taxon>Bacteria</taxon>
        <taxon>Bacillati</taxon>
        <taxon>Actinomycetota</taxon>
        <taxon>Actinomycetes</taxon>
        <taxon>Kitasatosporales</taxon>
        <taxon>Streptomycetaceae</taxon>
        <taxon>Streptomyces</taxon>
    </lineage>
</organism>
<evidence type="ECO:0000256" key="2">
    <source>
        <dbReference type="ARBA" id="ARBA00022448"/>
    </source>
</evidence>
<reference evidence="10 11" key="1">
    <citation type="journal article" date="2019" name="Microbiol. Resour. Announc.">
        <title>Draft Genome Sequence of the Most Traditional epsilon-Poly-l-Lysine Producer, Streptomyces albulus NBRC14147.</title>
        <authorList>
            <person name="Yamanaka K."/>
            <person name="Hamano Y."/>
        </authorList>
    </citation>
    <scope>NUCLEOTIDE SEQUENCE [LARGE SCALE GENOMIC DNA]</scope>
    <source>
        <strain evidence="10 11">NBRC 14147</strain>
    </source>
</reference>
<dbReference type="Pfam" id="PF07690">
    <property type="entry name" value="MFS_1"/>
    <property type="match status" value="1"/>
</dbReference>
<dbReference type="CDD" id="cd17321">
    <property type="entry name" value="MFS_MMR_MDR_like"/>
    <property type="match status" value="1"/>
</dbReference>
<dbReference type="AlphaFoldDB" id="A0A401RB29"/>
<evidence type="ECO:0000259" key="9">
    <source>
        <dbReference type="PROSITE" id="PS50850"/>
    </source>
</evidence>
<dbReference type="Proteomes" id="UP000288351">
    <property type="component" value="Unassembled WGS sequence"/>
</dbReference>
<dbReference type="PANTHER" id="PTHR42718">
    <property type="entry name" value="MAJOR FACILITATOR SUPERFAMILY MULTIDRUG TRANSPORTER MFSC"/>
    <property type="match status" value="1"/>
</dbReference>
<evidence type="ECO:0000256" key="6">
    <source>
        <dbReference type="ARBA" id="ARBA00023136"/>
    </source>
</evidence>
<evidence type="ECO:0000256" key="8">
    <source>
        <dbReference type="SAM" id="Phobius"/>
    </source>
</evidence>
<feature type="transmembrane region" description="Helical" evidence="8">
    <location>
        <begin position="317"/>
        <end position="341"/>
    </location>
</feature>
<feature type="transmembrane region" description="Helical" evidence="8">
    <location>
        <begin position="24"/>
        <end position="48"/>
    </location>
</feature>
<evidence type="ECO:0000313" key="11">
    <source>
        <dbReference type="Proteomes" id="UP000288351"/>
    </source>
</evidence>
<dbReference type="InterPro" id="IPR020846">
    <property type="entry name" value="MFS_dom"/>
</dbReference>
<gene>
    <name evidence="10" type="ORF">SALB_07564</name>
</gene>
<dbReference type="EMBL" id="BHXC01000007">
    <property type="protein sequence ID" value="GCB94763.1"/>
    <property type="molecule type" value="Genomic_DNA"/>
</dbReference>
<feature type="transmembrane region" description="Helical" evidence="8">
    <location>
        <begin position="396"/>
        <end position="418"/>
    </location>
</feature>
<feature type="transmembrane region" description="Helical" evidence="8">
    <location>
        <begin position="293"/>
        <end position="311"/>
    </location>
</feature>
<keyword evidence="7" id="KW-0046">Antibiotic resistance</keyword>
<dbReference type="PROSITE" id="PS50850">
    <property type="entry name" value="MFS"/>
    <property type="match status" value="1"/>
</dbReference>
<comment type="subcellular location">
    <subcellularLocation>
        <location evidence="1">Cell membrane</location>
        <topology evidence="1">Multi-pass membrane protein</topology>
    </subcellularLocation>
</comment>
<protein>
    <submittedName>
        <fullName evidence="10">MFS transporter</fullName>
    </submittedName>
</protein>
<sequence>MAHPHASPAHPAAPHDPPRARGGWALLLVLAGNMLIDALEVSVVIVALPPISAGLGLTPLAVQWVMGGFALGFAGLLLVGAALVSRFGRRPLYLGALAVFVLASLAGGLTSDPTLLVVTRVLKGVCAALTAPTGLAIITTTYREGPERRRAVSVYTFFGAIGFTAGLLLSGALASLDWRLTFVCTAPAALLLLCLATRAIPHDPRRGPGLPRTPIRPPYHLLANGRLLRSALGAATLNGTYLALLVLAACYLQTAWHWSPWQTALAFLPACTPLAVAALFAGPMVARFGAPRLIALGALAPLAGYLLALAATPPHSYAAGLLPTLVLVGAGFVLSFTALNLHAGSALPATDRPAATALYQTAVQLGAVLVPTASAALLTAQLAGRSPGAPGTAGAYRAPLMLISVVAAIGLALALWGLRAAKSPHSTAR</sequence>
<evidence type="ECO:0000256" key="4">
    <source>
        <dbReference type="ARBA" id="ARBA00022692"/>
    </source>
</evidence>
<proteinExistence type="predicted"/>
<accession>A0A401RB29</accession>
<dbReference type="InterPro" id="IPR011701">
    <property type="entry name" value="MFS"/>
</dbReference>
<dbReference type="Gene3D" id="1.20.1250.20">
    <property type="entry name" value="MFS general substrate transporter like domains"/>
    <property type="match status" value="1"/>
</dbReference>
<feature type="transmembrane region" description="Helical" evidence="8">
    <location>
        <begin position="91"/>
        <end position="109"/>
    </location>
</feature>
<evidence type="ECO:0000256" key="3">
    <source>
        <dbReference type="ARBA" id="ARBA00022475"/>
    </source>
</evidence>
<dbReference type="GO" id="GO:0005886">
    <property type="term" value="C:plasma membrane"/>
    <property type="evidence" value="ECO:0007669"/>
    <property type="project" value="UniProtKB-SubCell"/>
</dbReference>
<feature type="transmembrane region" description="Helical" evidence="8">
    <location>
        <begin position="362"/>
        <end position="384"/>
    </location>
</feature>
<name>A0A401RB29_STRNR</name>
<keyword evidence="4 8" id="KW-0812">Transmembrane</keyword>
<feature type="transmembrane region" description="Helical" evidence="8">
    <location>
        <begin position="180"/>
        <end position="200"/>
    </location>
</feature>
<dbReference type="GO" id="GO:0022857">
    <property type="term" value="F:transmembrane transporter activity"/>
    <property type="evidence" value="ECO:0007669"/>
    <property type="project" value="InterPro"/>
</dbReference>
<feature type="transmembrane region" description="Helical" evidence="8">
    <location>
        <begin position="121"/>
        <end position="142"/>
    </location>
</feature>
<keyword evidence="3" id="KW-1003">Cell membrane</keyword>
<dbReference type="InterPro" id="IPR036259">
    <property type="entry name" value="MFS_trans_sf"/>
</dbReference>
<feature type="transmembrane region" description="Helical" evidence="8">
    <location>
        <begin position="260"/>
        <end position="281"/>
    </location>
</feature>
<dbReference type="GO" id="GO:0046677">
    <property type="term" value="P:response to antibiotic"/>
    <property type="evidence" value="ECO:0007669"/>
    <property type="project" value="UniProtKB-KW"/>
</dbReference>
<keyword evidence="6 8" id="KW-0472">Membrane</keyword>
<keyword evidence="5 8" id="KW-1133">Transmembrane helix</keyword>
<feature type="transmembrane region" description="Helical" evidence="8">
    <location>
        <begin position="231"/>
        <end position="254"/>
    </location>
</feature>
<dbReference type="RefSeq" id="WP_020929342.1">
    <property type="nucleotide sequence ID" value="NZ_BHXC01000007.1"/>
</dbReference>
<keyword evidence="2" id="KW-0813">Transport</keyword>
<feature type="transmembrane region" description="Helical" evidence="8">
    <location>
        <begin position="154"/>
        <end position="174"/>
    </location>
</feature>
<comment type="caution">
    <text evidence="10">The sequence shown here is derived from an EMBL/GenBank/DDBJ whole genome shotgun (WGS) entry which is preliminary data.</text>
</comment>
<evidence type="ECO:0000256" key="7">
    <source>
        <dbReference type="ARBA" id="ARBA00023251"/>
    </source>
</evidence>
<evidence type="ECO:0000313" key="10">
    <source>
        <dbReference type="EMBL" id="GCB94763.1"/>
    </source>
</evidence>
<evidence type="ECO:0000256" key="1">
    <source>
        <dbReference type="ARBA" id="ARBA00004651"/>
    </source>
</evidence>
<feature type="domain" description="Major facilitator superfamily (MFS) profile" evidence="9">
    <location>
        <begin position="26"/>
        <end position="422"/>
    </location>
</feature>
<dbReference type="PANTHER" id="PTHR42718:SF46">
    <property type="entry name" value="BLR6921 PROTEIN"/>
    <property type="match status" value="1"/>
</dbReference>
<dbReference type="SUPFAM" id="SSF103473">
    <property type="entry name" value="MFS general substrate transporter"/>
    <property type="match status" value="1"/>
</dbReference>
<feature type="transmembrane region" description="Helical" evidence="8">
    <location>
        <begin position="60"/>
        <end position="84"/>
    </location>
</feature>
<evidence type="ECO:0000256" key="5">
    <source>
        <dbReference type="ARBA" id="ARBA00022989"/>
    </source>
</evidence>